<sequence length="141" mass="16110">MMPDWLKEWWPFIAVSIAIGSPLVQAWVGWSVRARFASKDDLAAEAKARNEAIDTERKSRHEREAEMREAAMAVRGRLDRVETAIEHLPTAEAVATLTLQLTRVEGKLAVFEERANGFVALFERTDRQVQIMDEFLRRANS</sequence>
<gene>
    <name evidence="2" type="ORF">AL072_29290</name>
</gene>
<dbReference type="EMBL" id="CP012406">
    <property type="protein sequence ID" value="ALG75061.1"/>
    <property type="molecule type" value="Genomic_DNA"/>
</dbReference>
<reference evidence="3" key="1">
    <citation type="submission" date="2015-08" db="EMBL/GenBank/DDBJ databases">
        <title>Complete Genome Sequence of Azospirillum thiophilum BV-S.</title>
        <authorList>
            <person name="Fomenkov A."/>
            <person name="Vincze T."/>
            <person name="Grabovich M."/>
            <person name="Dubinina G."/>
            <person name="Orlova M."/>
            <person name="Belousova E."/>
            <person name="Roberts R.J."/>
        </authorList>
    </citation>
    <scope>NUCLEOTIDE SEQUENCE [LARGE SCALE GENOMIC DNA]</scope>
    <source>
        <strain evidence="3">BV-S</strain>
    </source>
</reference>
<protein>
    <recommendedName>
        <fullName evidence="4">DUF2730 family protein</fullName>
    </recommendedName>
</protein>
<keyword evidence="1" id="KW-0472">Membrane</keyword>
<keyword evidence="1" id="KW-0812">Transmembrane</keyword>
<dbReference type="AlphaFoldDB" id="A0AAC8W4U3"/>
<dbReference type="Proteomes" id="UP000069935">
    <property type="component" value="Chromosome 6"/>
</dbReference>
<dbReference type="RefSeq" id="WP_045585013.1">
    <property type="nucleotide sequence ID" value="NZ_CP012406.1"/>
</dbReference>
<reference evidence="2 3" key="2">
    <citation type="journal article" date="2016" name="Genome Announc.">
        <title>Complete Genome Sequence of a Strain of Azospirillum thiophilum Isolated from a Sulfide Spring.</title>
        <authorList>
            <person name="Fomenkov A."/>
            <person name="Vincze T."/>
            <person name="Grabovich M."/>
            <person name="Anton B.P."/>
            <person name="Dubinina G."/>
            <person name="Orlova M."/>
            <person name="Belousova E."/>
            <person name="Roberts R.J."/>
        </authorList>
    </citation>
    <scope>NUCLEOTIDE SEQUENCE [LARGE SCALE GENOMIC DNA]</scope>
    <source>
        <strain evidence="2 3">BV-S</strain>
    </source>
</reference>
<accession>A0AAC8W4U3</accession>
<feature type="transmembrane region" description="Helical" evidence="1">
    <location>
        <begin position="12"/>
        <end position="30"/>
    </location>
</feature>
<evidence type="ECO:0008006" key="4">
    <source>
        <dbReference type="Google" id="ProtNLM"/>
    </source>
</evidence>
<proteinExistence type="predicted"/>
<evidence type="ECO:0000313" key="3">
    <source>
        <dbReference type="Proteomes" id="UP000069935"/>
    </source>
</evidence>
<dbReference type="KEGG" id="ati:AL072_29290"/>
<keyword evidence="3" id="KW-1185">Reference proteome</keyword>
<evidence type="ECO:0000313" key="2">
    <source>
        <dbReference type="EMBL" id="ALG75061.1"/>
    </source>
</evidence>
<organism evidence="2 3">
    <name type="scientific">Azospirillum thiophilum</name>
    <dbReference type="NCBI Taxonomy" id="528244"/>
    <lineage>
        <taxon>Bacteria</taxon>
        <taxon>Pseudomonadati</taxon>
        <taxon>Pseudomonadota</taxon>
        <taxon>Alphaproteobacteria</taxon>
        <taxon>Rhodospirillales</taxon>
        <taxon>Azospirillaceae</taxon>
        <taxon>Azospirillum</taxon>
    </lineage>
</organism>
<keyword evidence="1" id="KW-1133">Transmembrane helix</keyword>
<evidence type="ECO:0000256" key="1">
    <source>
        <dbReference type="SAM" id="Phobius"/>
    </source>
</evidence>
<name>A0AAC8W4U3_9PROT</name>